<dbReference type="CDD" id="cd06257">
    <property type="entry name" value="DnaJ"/>
    <property type="match status" value="1"/>
</dbReference>
<organism evidence="3 4">
    <name type="scientific">Ostreococcus lucimarinus (strain CCE9901)</name>
    <dbReference type="NCBI Taxonomy" id="436017"/>
    <lineage>
        <taxon>Eukaryota</taxon>
        <taxon>Viridiplantae</taxon>
        <taxon>Chlorophyta</taxon>
        <taxon>Mamiellophyceae</taxon>
        <taxon>Mamiellales</taxon>
        <taxon>Bathycoccaceae</taxon>
        <taxon>Ostreococcus</taxon>
    </lineage>
</organism>
<dbReference type="EMBL" id="CP000596">
    <property type="protein sequence ID" value="ABP00322.1"/>
    <property type="molecule type" value="Genomic_DNA"/>
</dbReference>
<reference evidence="3 4" key="1">
    <citation type="journal article" date="2007" name="Proc. Natl. Acad. Sci. U.S.A.">
        <title>The tiny eukaryote Ostreococcus provides genomic insights into the paradox of plankton speciation.</title>
        <authorList>
            <person name="Palenik B."/>
            <person name="Grimwood J."/>
            <person name="Aerts A."/>
            <person name="Rouze P."/>
            <person name="Salamov A."/>
            <person name="Putnam N."/>
            <person name="Dupont C."/>
            <person name="Jorgensen R."/>
            <person name="Derelle E."/>
            <person name="Rombauts S."/>
            <person name="Zhou K."/>
            <person name="Otillar R."/>
            <person name="Merchant S.S."/>
            <person name="Podell S."/>
            <person name="Gaasterland T."/>
            <person name="Napoli C."/>
            <person name="Gendler K."/>
            <person name="Manuell A."/>
            <person name="Tai V."/>
            <person name="Vallon O."/>
            <person name="Piganeau G."/>
            <person name="Jancek S."/>
            <person name="Heijde M."/>
            <person name="Jabbari K."/>
            <person name="Bowler C."/>
            <person name="Lohr M."/>
            <person name="Robbens S."/>
            <person name="Werner G."/>
            <person name="Dubchak I."/>
            <person name="Pazour G.J."/>
            <person name="Ren Q."/>
            <person name="Paulsen I."/>
            <person name="Delwiche C."/>
            <person name="Schmutz J."/>
            <person name="Rokhsar D."/>
            <person name="Van de Peer Y."/>
            <person name="Moreau H."/>
            <person name="Grigoriev I.V."/>
        </authorList>
    </citation>
    <scope>NUCLEOTIDE SEQUENCE [LARGE SCALE GENOMIC DNA]</scope>
    <source>
        <strain evidence="3 4">CCE9901</strain>
    </source>
</reference>
<feature type="region of interest" description="Disordered" evidence="1">
    <location>
        <begin position="73"/>
        <end position="102"/>
    </location>
</feature>
<dbReference type="PROSITE" id="PS50076">
    <property type="entry name" value="DNAJ_2"/>
    <property type="match status" value="1"/>
</dbReference>
<dbReference type="Gramene" id="ABP00322">
    <property type="protein sequence ID" value="ABP00322"/>
    <property type="gene ID" value="OSTLU_28136"/>
</dbReference>
<dbReference type="KEGG" id="olu:OSTLU_28136"/>
<dbReference type="SUPFAM" id="SSF46565">
    <property type="entry name" value="Chaperone J-domain"/>
    <property type="match status" value="1"/>
</dbReference>
<sequence>MQHGASARPGRARDSREANWVGDEINRHVKLNADAGGPETPEVEVGSSLAEFGGMDNNQDAATEDYILRRRRRKRRAQRNKEAENERQIIKTTPAADDNDDAMQSARETLGVTEGATKREITKAFYKQAKLHHTDKVGPAGKEKMQEINAAKDLLLTASDNSDSD</sequence>
<protein>
    <recommendedName>
        <fullName evidence="2">J domain-containing protein</fullName>
    </recommendedName>
</protein>
<dbReference type="Gene3D" id="1.10.287.110">
    <property type="entry name" value="DnaJ domain"/>
    <property type="match status" value="1"/>
</dbReference>
<dbReference type="HOGENOM" id="CLU_1613561_0_0_1"/>
<evidence type="ECO:0000256" key="1">
    <source>
        <dbReference type="SAM" id="MobiDB-lite"/>
    </source>
</evidence>
<accession>A4S9A5</accession>
<evidence type="ECO:0000313" key="3">
    <source>
        <dbReference type="EMBL" id="ABP00322.1"/>
    </source>
</evidence>
<proteinExistence type="predicted"/>
<dbReference type="InterPro" id="IPR001623">
    <property type="entry name" value="DnaJ_domain"/>
</dbReference>
<feature type="domain" description="J" evidence="2">
    <location>
        <begin position="105"/>
        <end position="165"/>
    </location>
</feature>
<evidence type="ECO:0000259" key="2">
    <source>
        <dbReference type="PROSITE" id="PS50076"/>
    </source>
</evidence>
<dbReference type="RefSeq" id="XP_001422028.1">
    <property type="nucleotide sequence ID" value="XM_001421991.1"/>
</dbReference>
<dbReference type="SMART" id="SM00271">
    <property type="entry name" value="DnaJ"/>
    <property type="match status" value="1"/>
</dbReference>
<gene>
    <name evidence="3" type="ORF">OSTLU_28136</name>
</gene>
<dbReference type="Pfam" id="PF00226">
    <property type="entry name" value="DnaJ"/>
    <property type="match status" value="1"/>
</dbReference>
<dbReference type="GeneID" id="5005932"/>
<dbReference type="AlphaFoldDB" id="A4S9A5"/>
<feature type="region of interest" description="Disordered" evidence="1">
    <location>
        <begin position="1"/>
        <end position="21"/>
    </location>
</feature>
<feature type="compositionally biased region" description="Basic and acidic residues" evidence="1">
    <location>
        <begin position="79"/>
        <end position="89"/>
    </location>
</feature>
<evidence type="ECO:0000313" key="4">
    <source>
        <dbReference type="Proteomes" id="UP000001568"/>
    </source>
</evidence>
<dbReference type="InterPro" id="IPR036869">
    <property type="entry name" value="J_dom_sf"/>
</dbReference>
<dbReference type="Proteomes" id="UP000001568">
    <property type="component" value="Chromosome 16"/>
</dbReference>
<keyword evidence="4" id="KW-1185">Reference proteome</keyword>
<name>A4S9A5_OSTLU</name>